<dbReference type="HOGENOM" id="CLU_3292961_0_0_4"/>
<dbReference type="AlphaFoldDB" id="G4CFT0"/>
<dbReference type="STRING" id="1032488.HMPREF9371_0469"/>
<evidence type="ECO:0000313" key="2">
    <source>
        <dbReference type="Proteomes" id="UP000003019"/>
    </source>
</evidence>
<keyword evidence="2" id="KW-1185">Reference proteome</keyword>
<name>G4CFT0_9NEIS</name>
<proteinExistence type="predicted"/>
<accession>G4CFT0</accession>
<evidence type="ECO:0000313" key="1">
    <source>
        <dbReference type="EMBL" id="EGY53284.1"/>
    </source>
</evidence>
<gene>
    <name evidence="1" type="ORF">HMPREF9371_0469</name>
</gene>
<dbReference type="EMBL" id="AGAY01000018">
    <property type="protein sequence ID" value="EGY53284.1"/>
    <property type="molecule type" value="Genomic_DNA"/>
</dbReference>
<dbReference type="PATRIC" id="fig|1032488.3.peg.432"/>
<sequence length="40" mass="4568">MKRLPETLLAPQFLHSKKVQVAFFMFVEGADGCCLAIWIE</sequence>
<organism evidence="1 2">
    <name type="scientific">Neisseria shayeganii 871</name>
    <dbReference type="NCBI Taxonomy" id="1032488"/>
    <lineage>
        <taxon>Bacteria</taxon>
        <taxon>Pseudomonadati</taxon>
        <taxon>Pseudomonadota</taxon>
        <taxon>Betaproteobacteria</taxon>
        <taxon>Neisseriales</taxon>
        <taxon>Neisseriaceae</taxon>
        <taxon>Neisseria</taxon>
    </lineage>
</organism>
<comment type="caution">
    <text evidence="1">The sequence shown here is derived from an EMBL/GenBank/DDBJ whole genome shotgun (WGS) entry which is preliminary data.</text>
</comment>
<dbReference type="Proteomes" id="UP000003019">
    <property type="component" value="Unassembled WGS sequence"/>
</dbReference>
<protein>
    <submittedName>
        <fullName evidence="1">Uncharacterized protein</fullName>
    </submittedName>
</protein>
<reference evidence="1 2" key="1">
    <citation type="submission" date="2011-05" db="EMBL/GenBank/DDBJ databases">
        <authorList>
            <person name="Muzny D."/>
            <person name="Qin X."/>
            <person name="Deng J."/>
            <person name="Jiang H."/>
            <person name="Liu Y."/>
            <person name="Qu J."/>
            <person name="Song X.-Z."/>
            <person name="Zhang L."/>
            <person name="Thornton R."/>
            <person name="Coyle M."/>
            <person name="Francisco L."/>
            <person name="Jackson L."/>
            <person name="Javaid M."/>
            <person name="Korchina V."/>
            <person name="Kovar C."/>
            <person name="Mata R."/>
            <person name="Mathew T."/>
            <person name="Ngo R."/>
            <person name="Nguyen L."/>
            <person name="Nguyen N."/>
            <person name="Okwuonu G."/>
            <person name="Ongeri F."/>
            <person name="Pham C."/>
            <person name="Simmons D."/>
            <person name="Wilczek-Boney K."/>
            <person name="Hale W."/>
            <person name="Jakkamsetti A."/>
            <person name="Pham P."/>
            <person name="Ruth R."/>
            <person name="San Lucas F."/>
            <person name="Warren J."/>
            <person name="Zhang J."/>
            <person name="Zhao Z."/>
            <person name="Zhou C."/>
            <person name="Zhu D."/>
            <person name="Lee S."/>
            <person name="Bess C."/>
            <person name="Blankenburg K."/>
            <person name="Forbes L."/>
            <person name="Fu Q."/>
            <person name="Gubbala S."/>
            <person name="Hirani K."/>
            <person name="Jayaseelan J.C."/>
            <person name="Lara F."/>
            <person name="Munidasa M."/>
            <person name="Palculict T."/>
            <person name="Patil S."/>
            <person name="Pu L.-L."/>
            <person name="Saada N."/>
            <person name="Tang L."/>
            <person name="Weissenberger G."/>
            <person name="Zhu Y."/>
            <person name="Hemphill L."/>
            <person name="Shang Y."/>
            <person name="Youmans B."/>
            <person name="Ayvaz T."/>
            <person name="Ross M."/>
            <person name="Santibanez J."/>
            <person name="Aqrawi P."/>
            <person name="Gross S."/>
            <person name="Joshi V."/>
            <person name="Fowler G."/>
            <person name="Nazareth L."/>
            <person name="Reid J."/>
            <person name="Worley K."/>
            <person name="Petrosino J."/>
            <person name="Highlander S."/>
            <person name="Gibbs R."/>
        </authorList>
    </citation>
    <scope>NUCLEOTIDE SEQUENCE [LARGE SCALE GENOMIC DNA]</scope>
    <source>
        <strain evidence="1 2">871</strain>
    </source>
</reference>